<dbReference type="GO" id="GO:0000160">
    <property type="term" value="P:phosphorelay signal transduction system"/>
    <property type="evidence" value="ECO:0007669"/>
    <property type="project" value="UniProtKB-KW"/>
</dbReference>
<reference evidence="8" key="1">
    <citation type="submission" date="2020-01" db="EMBL/GenBank/DDBJ databases">
        <authorList>
            <person name="Meier V. D."/>
            <person name="Meier V D."/>
        </authorList>
    </citation>
    <scope>NUCLEOTIDE SEQUENCE</scope>
    <source>
        <strain evidence="8">HLG_WM_MAG_10</strain>
    </source>
</reference>
<dbReference type="SMART" id="SM00387">
    <property type="entry name" value="HATPase_c"/>
    <property type="match status" value="1"/>
</dbReference>
<evidence type="ECO:0000256" key="3">
    <source>
        <dbReference type="ARBA" id="ARBA00022679"/>
    </source>
</evidence>
<dbReference type="Pfam" id="PF02518">
    <property type="entry name" value="HATPase_c"/>
    <property type="match status" value="1"/>
</dbReference>
<evidence type="ECO:0000259" key="7">
    <source>
        <dbReference type="SMART" id="SM00387"/>
    </source>
</evidence>
<dbReference type="InterPro" id="IPR003594">
    <property type="entry name" value="HATPase_dom"/>
</dbReference>
<dbReference type="EC" id="2.7.13.3" evidence="2"/>
<keyword evidence="6" id="KW-0812">Transmembrane</keyword>
<comment type="catalytic activity">
    <reaction evidence="1">
        <text>ATP + protein L-histidine = ADP + protein N-phospho-L-histidine.</text>
        <dbReference type="EC" id="2.7.13.3"/>
    </reaction>
</comment>
<evidence type="ECO:0000256" key="4">
    <source>
        <dbReference type="ARBA" id="ARBA00022777"/>
    </source>
</evidence>
<dbReference type="PANTHER" id="PTHR24421">
    <property type="entry name" value="NITRATE/NITRITE SENSOR PROTEIN NARX-RELATED"/>
    <property type="match status" value="1"/>
</dbReference>
<dbReference type="EMBL" id="CACVAQ010000204">
    <property type="protein sequence ID" value="CAA6813614.1"/>
    <property type="molecule type" value="Genomic_DNA"/>
</dbReference>
<keyword evidence="6" id="KW-1133">Transmembrane helix</keyword>
<evidence type="ECO:0000256" key="6">
    <source>
        <dbReference type="SAM" id="Phobius"/>
    </source>
</evidence>
<evidence type="ECO:0000256" key="5">
    <source>
        <dbReference type="ARBA" id="ARBA00023012"/>
    </source>
</evidence>
<sequence>MESKQDILAILLLLGLVTFFVIFLLSLFFILVRVYLKRIKTEVEQRHVLEINHQKELAVVTIEIQERERTRMAGELHDNLIAQLYRIKLSNEAPNINAMLKESIQKARALSHNLSPPMLEQVPIETLMLDYLEPFKKKYQIHTNLNRIGNKIIHKNIKLQLFRIFQEVLTNIDKHANASEIEVYYRFDSRYLCLMIKDNGVGFKTNDRTGLGLKNIALRTQILDSTYKIKQNHPKGTTFTILRYDNK</sequence>
<evidence type="ECO:0000313" key="8">
    <source>
        <dbReference type="EMBL" id="CAA6813614.1"/>
    </source>
</evidence>
<keyword evidence="5" id="KW-0902">Two-component regulatory system</keyword>
<organism evidence="8">
    <name type="scientific">uncultured Aureispira sp</name>
    <dbReference type="NCBI Taxonomy" id="1331704"/>
    <lineage>
        <taxon>Bacteria</taxon>
        <taxon>Pseudomonadati</taxon>
        <taxon>Bacteroidota</taxon>
        <taxon>Saprospiria</taxon>
        <taxon>Saprospirales</taxon>
        <taxon>Saprospiraceae</taxon>
        <taxon>Aureispira</taxon>
        <taxon>environmental samples</taxon>
    </lineage>
</organism>
<dbReference type="SUPFAM" id="SSF55874">
    <property type="entry name" value="ATPase domain of HSP90 chaperone/DNA topoisomerase II/histidine kinase"/>
    <property type="match status" value="1"/>
</dbReference>
<dbReference type="InterPro" id="IPR050482">
    <property type="entry name" value="Sensor_HK_TwoCompSys"/>
</dbReference>
<keyword evidence="3" id="KW-0808">Transferase</keyword>
<dbReference type="PANTHER" id="PTHR24421:SF10">
    <property type="entry name" value="NITRATE_NITRITE SENSOR PROTEIN NARQ"/>
    <property type="match status" value="1"/>
</dbReference>
<keyword evidence="4 8" id="KW-0418">Kinase</keyword>
<dbReference type="Gene3D" id="3.30.565.10">
    <property type="entry name" value="Histidine kinase-like ATPase, C-terminal domain"/>
    <property type="match status" value="1"/>
</dbReference>
<feature type="domain" description="Histidine kinase/HSP90-like ATPase" evidence="7">
    <location>
        <begin position="156"/>
        <end position="247"/>
    </location>
</feature>
<evidence type="ECO:0000256" key="1">
    <source>
        <dbReference type="ARBA" id="ARBA00000085"/>
    </source>
</evidence>
<dbReference type="GO" id="GO:0004673">
    <property type="term" value="F:protein histidine kinase activity"/>
    <property type="evidence" value="ECO:0007669"/>
    <property type="project" value="UniProtKB-EC"/>
</dbReference>
<gene>
    <name evidence="8" type="ORF">HELGO_WM40141</name>
</gene>
<evidence type="ECO:0000256" key="2">
    <source>
        <dbReference type="ARBA" id="ARBA00012438"/>
    </source>
</evidence>
<dbReference type="Gene3D" id="1.20.5.1930">
    <property type="match status" value="1"/>
</dbReference>
<protein>
    <recommendedName>
        <fullName evidence="2">histidine kinase</fullName>
        <ecNumber evidence="2">2.7.13.3</ecNumber>
    </recommendedName>
</protein>
<dbReference type="InterPro" id="IPR036890">
    <property type="entry name" value="HATPase_C_sf"/>
</dbReference>
<name>A0A6S6TEZ3_9BACT</name>
<keyword evidence="6" id="KW-0472">Membrane</keyword>
<dbReference type="AlphaFoldDB" id="A0A6S6TEZ3"/>
<feature type="transmembrane region" description="Helical" evidence="6">
    <location>
        <begin position="7"/>
        <end position="36"/>
    </location>
</feature>
<dbReference type="CDD" id="cd16917">
    <property type="entry name" value="HATPase_UhpB-NarQ-NarX-like"/>
    <property type="match status" value="1"/>
</dbReference>
<accession>A0A6S6TEZ3</accession>
<proteinExistence type="predicted"/>